<keyword evidence="1" id="KW-0812">Transmembrane</keyword>
<dbReference type="STRING" id="273075.gene:9572487"/>
<dbReference type="HOGENOM" id="CLU_1307871_0_0_2"/>
<evidence type="ECO:0000313" key="3">
    <source>
        <dbReference type="Proteomes" id="UP000001024"/>
    </source>
</evidence>
<keyword evidence="3" id="KW-1185">Reference proteome</keyword>
<keyword evidence="1" id="KW-1133">Transmembrane helix</keyword>
<dbReference type="EMBL" id="AL445067">
    <property type="protein sequence ID" value="CAC12388.1"/>
    <property type="molecule type" value="Genomic_DNA"/>
</dbReference>
<organism evidence="2 3">
    <name type="scientific">Thermoplasma acidophilum (strain ATCC 25905 / DSM 1728 / JCM 9062 / NBRC 15155 / AMRC-C165)</name>
    <dbReference type="NCBI Taxonomy" id="273075"/>
    <lineage>
        <taxon>Archaea</taxon>
        <taxon>Methanobacteriati</taxon>
        <taxon>Thermoplasmatota</taxon>
        <taxon>Thermoplasmata</taxon>
        <taxon>Thermoplasmatales</taxon>
        <taxon>Thermoplasmataceae</taxon>
        <taxon>Thermoplasma</taxon>
    </lineage>
</organism>
<name>Q9HIR6_THEAC</name>
<dbReference type="Proteomes" id="UP000001024">
    <property type="component" value="Chromosome"/>
</dbReference>
<proteinExistence type="predicted"/>
<gene>
    <name evidence="2" type="ordered locus">Ta1264</name>
</gene>
<feature type="transmembrane region" description="Helical" evidence="1">
    <location>
        <begin position="165"/>
        <end position="181"/>
    </location>
</feature>
<keyword evidence="1" id="KW-0472">Membrane</keyword>
<reference evidence="2 3" key="1">
    <citation type="journal article" date="2000" name="Nature">
        <title>The genome sequence of the thermoacidophilic scavenger Thermoplasma acidophilum.</title>
        <authorList>
            <person name="Ruepp A."/>
            <person name="Graml W."/>
            <person name="Santos-Martinez M.L."/>
            <person name="Koretke K.K."/>
            <person name="Volker C."/>
            <person name="Mewes H.W."/>
            <person name="Frishman D."/>
            <person name="Stocker S."/>
            <person name="Lupas A.N."/>
            <person name="Baumeister W."/>
        </authorList>
    </citation>
    <scope>NUCLEOTIDE SEQUENCE [LARGE SCALE GENOMIC DNA]</scope>
    <source>
        <strain evidence="3">ATCC 25905 / DSM 1728 / JCM 9062 / NBRC 15155 / AMRC-C165</strain>
    </source>
</reference>
<evidence type="ECO:0000313" key="2">
    <source>
        <dbReference type="EMBL" id="CAC12388.1"/>
    </source>
</evidence>
<dbReference type="AlphaFoldDB" id="Q9HIR6"/>
<accession>Q9HIR6</accession>
<dbReference type="InParanoid" id="Q9HIR6"/>
<dbReference type="EnsemblBacteria" id="CAC12388">
    <property type="protein sequence ID" value="CAC12388"/>
    <property type="gene ID" value="CAC12388"/>
</dbReference>
<feature type="transmembrane region" description="Helical" evidence="1">
    <location>
        <begin position="61"/>
        <end position="79"/>
    </location>
</feature>
<feature type="transmembrane region" description="Helical" evidence="1">
    <location>
        <begin position="138"/>
        <end position="159"/>
    </location>
</feature>
<protein>
    <submittedName>
        <fullName evidence="2">Hypothetical membrane protein</fullName>
    </submittedName>
</protein>
<dbReference type="KEGG" id="tac:Ta1264"/>
<feature type="transmembrane region" description="Helical" evidence="1">
    <location>
        <begin position="91"/>
        <end position="110"/>
    </location>
</feature>
<sequence length="210" mass="23660">MNPISSRYFLTSWRWSPWSSIILPSFTVPPEATFFFSSLAIFSMSSVLGSMPSMIVTNLPYLLLSTIIFTACVSLPNPSQGCSSLGMPVKFLSFIYLFSSLSTVSNLAIWRLMPRTLPGLGEEPPIDIRALSCRRLSLRFFSVSCLSSFDICLICFALSSNLFTSGYVLYAEYIWQLVLWIEDFNRHSKYTHLQLRGGEPSYHSLAARLS</sequence>
<evidence type="ECO:0000256" key="1">
    <source>
        <dbReference type="SAM" id="Phobius"/>
    </source>
</evidence>